<evidence type="ECO:0000313" key="2">
    <source>
        <dbReference type="EMBL" id="SEL05913.1"/>
    </source>
</evidence>
<reference evidence="3" key="1">
    <citation type="submission" date="2016-10" db="EMBL/GenBank/DDBJ databases">
        <authorList>
            <person name="Varghese N."/>
        </authorList>
    </citation>
    <scope>NUCLEOTIDE SEQUENCE [LARGE SCALE GENOMIC DNA]</scope>
    <source>
        <strain evidence="3">ACV-9</strain>
    </source>
</reference>
<evidence type="ECO:0000313" key="3">
    <source>
        <dbReference type="Proteomes" id="UP000182321"/>
    </source>
</evidence>
<dbReference type="EMBL" id="FNZX01000020">
    <property type="protein sequence ID" value="SEL05913.1"/>
    <property type="molecule type" value="Genomic_DNA"/>
</dbReference>
<gene>
    <name evidence="2" type="ORF">SAMN02910377_02546</name>
</gene>
<protein>
    <submittedName>
        <fullName evidence="2">Uncharacterized protein</fullName>
    </submittedName>
</protein>
<accession>A0A1H7M3Y0</accession>
<feature type="compositionally biased region" description="Acidic residues" evidence="1">
    <location>
        <begin position="166"/>
        <end position="178"/>
    </location>
</feature>
<feature type="region of interest" description="Disordered" evidence="1">
    <location>
        <begin position="147"/>
        <end position="178"/>
    </location>
</feature>
<dbReference type="Proteomes" id="UP000182321">
    <property type="component" value="Unassembled WGS sequence"/>
</dbReference>
<keyword evidence="3" id="KW-1185">Reference proteome</keyword>
<name>A0A1H7M3Y0_9FIRM</name>
<organism evidence="2 3">
    <name type="scientific">Pseudobutyrivibrio ruminis</name>
    <dbReference type="NCBI Taxonomy" id="46206"/>
    <lineage>
        <taxon>Bacteria</taxon>
        <taxon>Bacillati</taxon>
        <taxon>Bacillota</taxon>
        <taxon>Clostridia</taxon>
        <taxon>Lachnospirales</taxon>
        <taxon>Lachnospiraceae</taxon>
        <taxon>Pseudobutyrivibrio</taxon>
    </lineage>
</organism>
<evidence type="ECO:0000256" key="1">
    <source>
        <dbReference type="SAM" id="MobiDB-lite"/>
    </source>
</evidence>
<proteinExistence type="predicted"/>
<feature type="compositionally biased region" description="Basic and acidic residues" evidence="1">
    <location>
        <begin position="154"/>
        <end position="165"/>
    </location>
</feature>
<sequence>MQISFDLGNMSFQNNSIDGQTVSAHLTNVVRKLQEEASDSNSMEDPKLMEKIQAKIKSGKRLTKKEESYLKEHNPELYLQYLRIRRMAENLEHQLKTAQSKEEVNDIIFFAYNSISDKDEYKTAIIAALDEVVREFKKTDAYASLPSNNDEIEEARKTNRNKGEGLEDEDENASIGEDDFDVMAWSPLQEVIDSMPTLDLQS</sequence>
<dbReference type="RefSeq" id="WP_074792260.1">
    <property type="nucleotide sequence ID" value="NZ_FNZX01000020.1"/>
</dbReference>
<dbReference type="AlphaFoldDB" id="A0A1H7M3Y0"/>